<dbReference type="Pfam" id="PF22780">
    <property type="entry name" value="HI0933_like_1st"/>
    <property type="match status" value="1"/>
</dbReference>
<dbReference type="Pfam" id="PF03486">
    <property type="entry name" value="HI0933_like"/>
    <property type="match status" value="1"/>
</dbReference>
<dbReference type="Proteomes" id="UP000321907">
    <property type="component" value="Unassembled WGS sequence"/>
</dbReference>
<evidence type="ECO:0000256" key="3">
    <source>
        <dbReference type="ARBA" id="ARBA00022827"/>
    </source>
</evidence>
<dbReference type="Gene3D" id="3.50.50.60">
    <property type="entry name" value="FAD/NAD(P)-binding domain"/>
    <property type="match status" value="1"/>
</dbReference>
<dbReference type="EMBL" id="VOXD01000002">
    <property type="protein sequence ID" value="TXF91495.1"/>
    <property type="molecule type" value="Genomic_DNA"/>
</dbReference>
<sequence>MPASTLIIGGGAAGFFSAIHRAANYPDEQITILERGKSVLGKVRISGGGRCNVTHACWDPRELVKFYPRGAKELLGPFNTFACGDTMGWFSDRGVELKIEDDGRIFPVSDSSQSIIDCLWNTAKGAGVKVLTKTRVTGIIAPSTTPEPAAGPRQWTVKSGERTFLADRLIVTSGSNPAVWKMLAELGHTIVPAVPSLFAFDTKDTRLRDLSGISVPWAQLNIKGDKLKAEGPLLITHRGLSGPAVLRLSAWGARLLAPRKYNFELTVNWLAMRATDVEDQLDELKAAEAKRQIGTRACFDLSARLWKSLVNAAGIPADQQWSQLSKRQRTALTEQLTNGRFHITGKSTNKDEFTTAGGVDLREVDFKSFRSKVHPTLHLAGEVLDIDAITGGFNFQAAWTGGVMIGKAGK</sequence>
<evidence type="ECO:0000256" key="2">
    <source>
        <dbReference type="ARBA" id="ARBA00022630"/>
    </source>
</evidence>
<comment type="caution">
    <text evidence="6">The sequence shown here is derived from an EMBL/GenBank/DDBJ whole genome shotgun (WGS) entry which is preliminary data.</text>
</comment>
<dbReference type="InterPro" id="IPR057661">
    <property type="entry name" value="RsdA/BaiN/AoA(So)_Rossmann"/>
</dbReference>
<evidence type="ECO:0000313" key="7">
    <source>
        <dbReference type="Proteomes" id="UP000321907"/>
    </source>
</evidence>
<evidence type="ECO:0000259" key="5">
    <source>
        <dbReference type="Pfam" id="PF22780"/>
    </source>
</evidence>
<dbReference type="NCBIfam" id="TIGR00275">
    <property type="entry name" value="aminoacetone oxidase family FAD-binding enzyme"/>
    <property type="match status" value="1"/>
</dbReference>
<evidence type="ECO:0000313" key="6">
    <source>
        <dbReference type="EMBL" id="TXF91495.1"/>
    </source>
</evidence>
<dbReference type="SUPFAM" id="SSF51905">
    <property type="entry name" value="FAD/NAD(P)-binding domain"/>
    <property type="match status" value="1"/>
</dbReference>
<reference evidence="6 7" key="1">
    <citation type="submission" date="2019-08" db="EMBL/GenBank/DDBJ databases">
        <title>Lewinella sp. strain SSH13 Genome sequencing and assembly.</title>
        <authorList>
            <person name="Kim I."/>
        </authorList>
    </citation>
    <scope>NUCLEOTIDE SEQUENCE [LARGE SCALE GENOMIC DNA]</scope>
    <source>
        <strain evidence="6 7">SSH13</strain>
    </source>
</reference>
<dbReference type="AlphaFoldDB" id="A0A5C7FJM1"/>
<dbReference type="RefSeq" id="WP_147929035.1">
    <property type="nucleotide sequence ID" value="NZ_VOXD01000002.1"/>
</dbReference>
<dbReference type="OrthoDB" id="9773233at2"/>
<evidence type="ECO:0000256" key="1">
    <source>
        <dbReference type="ARBA" id="ARBA00001974"/>
    </source>
</evidence>
<comment type="cofactor">
    <cofactor evidence="1">
        <name>FAD</name>
        <dbReference type="ChEBI" id="CHEBI:57692"/>
    </cofactor>
</comment>
<keyword evidence="3" id="KW-0274">FAD</keyword>
<protein>
    <submittedName>
        <fullName evidence="6">NAD(P)/FAD-dependent oxidoreductase</fullName>
    </submittedName>
</protein>
<proteinExistence type="predicted"/>
<keyword evidence="2" id="KW-0285">Flavoprotein</keyword>
<gene>
    <name evidence="6" type="ORF">FUA23_02020</name>
</gene>
<dbReference type="PANTHER" id="PTHR42887">
    <property type="entry name" value="OS12G0638800 PROTEIN"/>
    <property type="match status" value="1"/>
</dbReference>
<dbReference type="PANTHER" id="PTHR42887:SF2">
    <property type="entry name" value="OS12G0638800 PROTEIN"/>
    <property type="match status" value="1"/>
</dbReference>
<dbReference type="InterPro" id="IPR036188">
    <property type="entry name" value="FAD/NAD-bd_sf"/>
</dbReference>
<name>A0A5C7FJM1_9BACT</name>
<evidence type="ECO:0000259" key="4">
    <source>
        <dbReference type="Pfam" id="PF03486"/>
    </source>
</evidence>
<dbReference type="Gene3D" id="1.10.8.260">
    <property type="entry name" value="HI0933 insert domain-like"/>
    <property type="match status" value="1"/>
</dbReference>
<organism evidence="6 7">
    <name type="scientific">Neolewinella aurantiaca</name>
    <dbReference type="NCBI Taxonomy" id="2602767"/>
    <lineage>
        <taxon>Bacteria</taxon>
        <taxon>Pseudomonadati</taxon>
        <taxon>Bacteroidota</taxon>
        <taxon>Saprospiria</taxon>
        <taxon>Saprospirales</taxon>
        <taxon>Lewinellaceae</taxon>
        <taxon>Neolewinella</taxon>
    </lineage>
</organism>
<dbReference type="InterPro" id="IPR004792">
    <property type="entry name" value="BaiN-like"/>
</dbReference>
<feature type="domain" description="RsdA/BaiN/AoA(So)-like insert" evidence="5">
    <location>
        <begin position="194"/>
        <end position="352"/>
    </location>
</feature>
<dbReference type="SUPFAM" id="SSF160996">
    <property type="entry name" value="HI0933 insert domain-like"/>
    <property type="match status" value="1"/>
</dbReference>
<dbReference type="InterPro" id="IPR023166">
    <property type="entry name" value="BaiN-like_dom_sf"/>
</dbReference>
<keyword evidence="7" id="KW-1185">Reference proteome</keyword>
<dbReference type="Gene3D" id="2.40.30.10">
    <property type="entry name" value="Translation factors"/>
    <property type="match status" value="1"/>
</dbReference>
<dbReference type="InterPro" id="IPR055178">
    <property type="entry name" value="RsdA/BaiN/AoA(So)-like_dom"/>
</dbReference>
<feature type="domain" description="RsdA/BaiN/AoA(So)-like Rossmann fold-like" evidence="4">
    <location>
        <begin position="5"/>
        <end position="407"/>
    </location>
</feature>
<accession>A0A5C7FJM1</accession>